<evidence type="ECO:0000256" key="7">
    <source>
        <dbReference type="ARBA" id="ARBA00023237"/>
    </source>
</evidence>
<dbReference type="PANTHER" id="PTHR30026:SF22">
    <property type="entry name" value="OUTER MEMBRANE EFFLUX PROTEIN"/>
    <property type="match status" value="1"/>
</dbReference>
<evidence type="ECO:0008006" key="11">
    <source>
        <dbReference type="Google" id="ProtNLM"/>
    </source>
</evidence>
<evidence type="ECO:0000256" key="1">
    <source>
        <dbReference type="ARBA" id="ARBA00004442"/>
    </source>
</evidence>
<keyword evidence="6" id="KW-0472">Membrane</keyword>
<reference evidence="9 10" key="1">
    <citation type="submission" date="2017-08" db="EMBL/GenBank/DDBJ databases">
        <title>Infants hospitalized years apart are colonized by the same room-sourced microbial strains.</title>
        <authorList>
            <person name="Brooks B."/>
            <person name="Olm M.R."/>
            <person name="Firek B.A."/>
            <person name="Baker R."/>
            <person name="Thomas B.C."/>
            <person name="Morowitz M.J."/>
            <person name="Banfield J.F."/>
        </authorList>
    </citation>
    <scope>NUCLEOTIDE SEQUENCE [LARGE SCALE GENOMIC DNA]</scope>
    <source>
        <strain evidence="9">S2_018_000_R2_101</strain>
    </source>
</reference>
<accession>A0A2W5C7F3</accession>
<keyword evidence="7" id="KW-0998">Cell outer membrane</keyword>
<dbReference type="Pfam" id="PF02321">
    <property type="entry name" value="OEP"/>
    <property type="match status" value="2"/>
</dbReference>
<dbReference type="InterPro" id="IPR003423">
    <property type="entry name" value="OMP_efflux"/>
</dbReference>
<dbReference type="SUPFAM" id="SSF56954">
    <property type="entry name" value="Outer membrane efflux proteins (OEP)"/>
    <property type="match status" value="1"/>
</dbReference>
<dbReference type="GO" id="GO:0009279">
    <property type="term" value="C:cell outer membrane"/>
    <property type="evidence" value="ECO:0007669"/>
    <property type="project" value="UniProtKB-SubCell"/>
</dbReference>
<evidence type="ECO:0000313" key="10">
    <source>
        <dbReference type="Proteomes" id="UP000249066"/>
    </source>
</evidence>
<comment type="similarity">
    <text evidence="2">Belongs to the outer membrane factor (OMF) (TC 1.B.17) family.</text>
</comment>
<keyword evidence="4" id="KW-1134">Transmembrane beta strand</keyword>
<comment type="caution">
    <text evidence="9">The sequence shown here is derived from an EMBL/GenBank/DDBJ whole genome shotgun (WGS) entry which is preliminary data.</text>
</comment>
<dbReference type="GO" id="GO:0015562">
    <property type="term" value="F:efflux transmembrane transporter activity"/>
    <property type="evidence" value="ECO:0007669"/>
    <property type="project" value="InterPro"/>
</dbReference>
<dbReference type="PANTHER" id="PTHR30026">
    <property type="entry name" value="OUTER MEMBRANE PROTEIN TOLC"/>
    <property type="match status" value="1"/>
</dbReference>
<dbReference type="GO" id="GO:1990281">
    <property type="term" value="C:efflux pump complex"/>
    <property type="evidence" value="ECO:0007669"/>
    <property type="project" value="TreeGrafter"/>
</dbReference>
<evidence type="ECO:0000256" key="6">
    <source>
        <dbReference type="ARBA" id="ARBA00023136"/>
    </source>
</evidence>
<dbReference type="Proteomes" id="UP000249066">
    <property type="component" value="Unassembled WGS sequence"/>
</dbReference>
<evidence type="ECO:0000256" key="4">
    <source>
        <dbReference type="ARBA" id="ARBA00022452"/>
    </source>
</evidence>
<keyword evidence="3" id="KW-0813">Transport</keyword>
<comment type="subcellular location">
    <subcellularLocation>
        <location evidence="1">Cell outer membrane</location>
    </subcellularLocation>
</comment>
<gene>
    <name evidence="9" type="ORF">DI623_04680</name>
</gene>
<dbReference type="NCBIfam" id="TIGR01844">
    <property type="entry name" value="type_I_sec_TolC"/>
    <property type="match status" value="1"/>
</dbReference>
<dbReference type="InterPro" id="IPR010130">
    <property type="entry name" value="T1SS_OMP_TolC"/>
</dbReference>
<dbReference type="InterPro" id="IPR051906">
    <property type="entry name" value="TolC-like"/>
</dbReference>
<keyword evidence="5" id="KW-0812">Transmembrane</keyword>
<evidence type="ECO:0000256" key="2">
    <source>
        <dbReference type="ARBA" id="ARBA00007613"/>
    </source>
</evidence>
<evidence type="ECO:0000313" key="9">
    <source>
        <dbReference type="EMBL" id="PZO91031.1"/>
    </source>
</evidence>
<organism evidence="9 10">
    <name type="scientific">Sphingomonas sanxanigenens</name>
    <dbReference type="NCBI Taxonomy" id="397260"/>
    <lineage>
        <taxon>Bacteria</taxon>
        <taxon>Pseudomonadati</taxon>
        <taxon>Pseudomonadota</taxon>
        <taxon>Alphaproteobacteria</taxon>
        <taxon>Sphingomonadales</taxon>
        <taxon>Sphingomonadaceae</taxon>
        <taxon>Sphingomonas</taxon>
    </lineage>
</organism>
<dbReference type="EMBL" id="QFNN01000016">
    <property type="protein sequence ID" value="PZO91031.1"/>
    <property type="molecule type" value="Genomic_DNA"/>
</dbReference>
<feature type="compositionally biased region" description="Polar residues" evidence="8">
    <location>
        <begin position="456"/>
        <end position="472"/>
    </location>
</feature>
<protein>
    <recommendedName>
        <fullName evidence="11">Type I secretion protein TolC</fullName>
    </recommendedName>
</protein>
<dbReference type="Gene3D" id="1.20.1600.10">
    <property type="entry name" value="Outer membrane efflux proteins (OEP)"/>
    <property type="match status" value="1"/>
</dbReference>
<evidence type="ECO:0000256" key="3">
    <source>
        <dbReference type="ARBA" id="ARBA00022448"/>
    </source>
</evidence>
<proteinExistence type="inferred from homology"/>
<dbReference type="AlphaFoldDB" id="A0A2W5C7F3"/>
<evidence type="ECO:0000256" key="8">
    <source>
        <dbReference type="SAM" id="MobiDB-lite"/>
    </source>
</evidence>
<evidence type="ECO:0000256" key="5">
    <source>
        <dbReference type="ARBA" id="ARBA00022692"/>
    </source>
</evidence>
<name>A0A2W5C7F3_9SPHN</name>
<feature type="region of interest" description="Disordered" evidence="8">
    <location>
        <begin position="444"/>
        <end position="472"/>
    </location>
</feature>
<dbReference type="GO" id="GO:0015288">
    <property type="term" value="F:porin activity"/>
    <property type="evidence" value="ECO:0007669"/>
    <property type="project" value="TreeGrafter"/>
</dbReference>
<sequence length="472" mass="50148">MTLLAQPASAETLRDALAKAYSKNPTLTAARANQRANDENVPLAKANGLPNASVQGAYQEYKVRPSNDFTSPRRSVGGQLNLNVPVYQGGSVRNAVKAAETRVAAGVETLRDTEQSVFSQTVAAYMDVIRDEAIVRLNRENVNVLEVNLQATKDRFEVGDLTRTDVAQSEARLAGARGDLQTAEANLTGSRETYIQLVGEAPVNLEVPPELPGLPADPDAAVDIAVKDNPNLRAAAKQREAARQDVSAAYGARLPTLSLGATGSYQNFLDTLGSGVPGISISQTTKSVTLGVSAKLPLYQGGMPSARVRQAQARSGQAIENEIAAERSVVAQTRAAFASWRSSLEVIDSAKVAVEANTLSLEGVRAENSVGNRTILDILNAEQELLNSQVQLVSAQRNAYVAGFTLLAAMGHAGAQELSLDTGGPLYDPSINYKRVRSHIWDWGDGPKPQPVATRTVDTPSQNPETSATPAK</sequence>